<comment type="subcellular location">
    <subcellularLocation>
        <location evidence="1">Membrane</location>
        <topology evidence="1">Multi-pass membrane protein</topology>
    </subcellularLocation>
</comment>
<reference evidence="6" key="1">
    <citation type="submission" date="2021-04" db="EMBL/GenBank/DDBJ databases">
        <authorList>
            <person name="Pira H."/>
            <person name="Risdian C."/>
            <person name="Wink J."/>
        </authorList>
    </citation>
    <scope>NUCLEOTIDE SEQUENCE</scope>
    <source>
        <strain evidence="6">WHY3</strain>
    </source>
</reference>
<comment type="caution">
    <text evidence="6">The sequence shown here is derived from an EMBL/GenBank/DDBJ whole genome shotgun (WGS) entry which is preliminary data.</text>
</comment>
<evidence type="ECO:0000256" key="5">
    <source>
        <dbReference type="SAM" id="Phobius"/>
    </source>
</evidence>
<feature type="transmembrane region" description="Helical" evidence="5">
    <location>
        <begin position="42"/>
        <end position="62"/>
    </location>
</feature>
<dbReference type="InterPro" id="IPR032808">
    <property type="entry name" value="DoxX"/>
</dbReference>
<organism evidence="6 7">
    <name type="scientific">Winogradskyella luteola</name>
    <dbReference type="NCBI Taxonomy" id="2828330"/>
    <lineage>
        <taxon>Bacteria</taxon>
        <taxon>Pseudomonadati</taxon>
        <taxon>Bacteroidota</taxon>
        <taxon>Flavobacteriia</taxon>
        <taxon>Flavobacteriales</taxon>
        <taxon>Flavobacteriaceae</taxon>
        <taxon>Winogradskyella</taxon>
    </lineage>
</organism>
<keyword evidence="4 5" id="KW-0472">Membrane</keyword>
<evidence type="ECO:0000313" key="6">
    <source>
        <dbReference type="EMBL" id="MBV7269034.1"/>
    </source>
</evidence>
<evidence type="ECO:0000256" key="3">
    <source>
        <dbReference type="ARBA" id="ARBA00022989"/>
    </source>
</evidence>
<sequence>MRTKHVLYWTSTGILCGIFLYSAFMYFTKTEIIKGFFESFNYPTYIVIPLAVLKIIGVAIVLWRPSKWLTEWTYAGFFFNLVLATAAHHYAGHGIMGFSFYGLIAIFPSYFLGKYLRD</sequence>
<dbReference type="AlphaFoldDB" id="A0A9X1JPT9"/>
<evidence type="ECO:0000256" key="1">
    <source>
        <dbReference type="ARBA" id="ARBA00004141"/>
    </source>
</evidence>
<proteinExistence type="predicted"/>
<accession>A0A9X1JPT9</accession>
<keyword evidence="2 5" id="KW-0812">Transmembrane</keyword>
<feature type="transmembrane region" description="Helical" evidence="5">
    <location>
        <begin position="74"/>
        <end position="92"/>
    </location>
</feature>
<evidence type="ECO:0000256" key="4">
    <source>
        <dbReference type="ARBA" id="ARBA00023136"/>
    </source>
</evidence>
<gene>
    <name evidence="6" type="ORF">KCG49_07530</name>
</gene>
<feature type="transmembrane region" description="Helical" evidence="5">
    <location>
        <begin position="7"/>
        <end position="27"/>
    </location>
</feature>
<dbReference type="Proteomes" id="UP001138894">
    <property type="component" value="Unassembled WGS sequence"/>
</dbReference>
<keyword evidence="3 5" id="KW-1133">Transmembrane helix</keyword>
<evidence type="ECO:0000313" key="7">
    <source>
        <dbReference type="Proteomes" id="UP001138894"/>
    </source>
</evidence>
<name>A0A9X1JPT9_9FLAO</name>
<dbReference type="EMBL" id="JAGSPD010000005">
    <property type="protein sequence ID" value="MBV7269034.1"/>
    <property type="molecule type" value="Genomic_DNA"/>
</dbReference>
<protein>
    <submittedName>
        <fullName evidence="6">DoxX family protein</fullName>
    </submittedName>
</protein>
<dbReference type="GO" id="GO:0016020">
    <property type="term" value="C:membrane"/>
    <property type="evidence" value="ECO:0007669"/>
    <property type="project" value="UniProtKB-SubCell"/>
</dbReference>
<evidence type="ECO:0000256" key="2">
    <source>
        <dbReference type="ARBA" id="ARBA00022692"/>
    </source>
</evidence>
<feature type="transmembrane region" description="Helical" evidence="5">
    <location>
        <begin position="98"/>
        <end position="116"/>
    </location>
</feature>
<dbReference type="RefSeq" id="WP_218545577.1">
    <property type="nucleotide sequence ID" value="NZ_JAGSPD010000005.1"/>
</dbReference>
<dbReference type="Pfam" id="PF13564">
    <property type="entry name" value="DoxX_2"/>
    <property type="match status" value="1"/>
</dbReference>
<keyword evidence="7" id="KW-1185">Reference proteome</keyword>